<proteinExistence type="predicted"/>
<reference evidence="1 2" key="1">
    <citation type="submission" date="2019-07" db="EMBL/GenBank/DDBJ databases">
        <title>Genome sequence of Acholeplasma laidlawii strain with increased resistance to erythromycin.</title>
        <authorList>
            <person name="Medvedeva E.S."/>
            <person name="Baranova N.B."/>
            <person name="Siniagina M.N."/>
            <person name="Mouzykantov A."/>
            <person name="Chernova O.A."/>
            <person name="Chernov V.M."/>
        </authorList>
    </citation>
    <scope>NUCLEOTIDE SEQUENCE [LARGE SCALE GENOMIC DNA]</scope>
    <source>
        <strain evidence="1 2">PG8REry</strain>
    </source>
</reference>
<dbReference type="GeneID" id="41338966"/>
<evidence type="ECO:0000313" key="2">
    <source>
        <dbReference type="Proteomes" id="UP000315938"/>
    </source>
</evidence>
<name>A0A553IHR8_ACHLA</name>
<organism evidence="1 2">
    <name type="scientific">Acholeplasma laidlawii</name>
    <dbReference type="NCBI Taxonomy" id="2148"/>
    <lineage>
        <taxon>Bacteria</taxon>
        <taxon>Bacillati</taxon>
        <taxon>Mycoplasmatota</taxon>
        <taxon>Mollicutes</taxon>
        <taxon>Acholeplasmatales</taxon>
        <taxon>Acholeplasmataceae</taxon>
        <taxon>Acholeplasma</taxon>
    </lineage>
</organism>
<dbReference type="PANTHER" id="PTHR38456:SF1">
    <property type="entry name" value="CYCLIC DI-AMP RECEPTOR A"/>
    <property type="match status" value="1"/>
</dbReference>
<comment type="caution">
    <text evidence="1">The sequence shown here is derived from an EMBL/GenBank/DDBJ whole genome shotgun (WGS) entry which is preliminary data.</text>
</comment>
<gene>
    <name evidence="1" type="ORF">FNV44_01555</name>
</gene>
<dbReference type="OMA" id="IMEPGEF"/>
<dbReference type="RefSeq" id="WP_012242755.1">
    <property type="nucleotide sequence ID" value="NZ_CP103951.1"/>
</dbReference>
<dbReference type="InterPro" id="IPR015867">
    <property type="entry name" value="N-reg_PII/ATP_PRibTrfase_C"/>
</dbReference>
<dbReference type="SUPFAM" id="SSF54913">
    <property type="entry name" value="GlnB-like"/>
    <property type="match status" value="1"/>
</dbReference>
<dbReference type="EMBL" id="VKID01000001">
    <property type="protein sequence ID" value="TRX99752.1"/>
    <property type="molecule type" value="Genomic_DNA"/>
</dbReference>
<dbReference type="AlphaFoldDB" id="A0A553IHR8"/>
<accession>A0A553IHR8</accession>
<dbReference type="Gene3D" id="3.30.70.120">
    <property type="match status" value="1"/>
</dbReference>
<dbReference type="Pfam" id="PF06153">
    <property type="entry name" value="CdAMP_rec"/>
    <property type="match status" value="1"/>
</dbReference>
<dbReference type="InterPro" id="IPR011322">
    <property type="entry name" value="N-reg_PII-like_a/b"/>
</dbReference>
<dbReference type="InterPro" id="IPR010375">
    <property type="entry name" value="CdAMP_rec"/>
</dbReference>
<dbReference type="PANTHER" id="PTHR38456">
    <property type="entry name" value="CYCLIC DI-AMP RECEPTOR A"/>
    <property type="match status" value="1"/>
</dbReference>
<sequence length="107" mass="11758">MKMVIAVVSNDDANRVQKGLVKERIFATRLSTKGGFLREGNATFLIGVNDEKVPEVLDIIEKYSKTRSKIVPNAIVNEFGSFSTLPIEVSVGGATVFILNVDQFIKL</sequence>
<evidence type="ECO:0000313" key="1">
    <source>
        <dbReference type="EMBL" id="TRX99752.1"/>
    </source>
</evidence>
<dbReference type="Proteomes" id="UP000315938">
    <property type="component" value="Unassembled WGS sequence"/>
</dbReference>
<protein>
    <submittedName>
        <fullName evidence="1">Transcriptional regulator</fullName>
    </submittedName>
</protein>